<dbReference type="OrthoDB" id="264790at2759"/>
<dbReference type="GeneID" id="13453341"/>
<keyword evidence="3" id="KW-1185">Reference proteome</keyword>
<gene>
    <name evidence="2" type="ORF">LMXM_30_2910</name>
</gene>
<dbReference type="Proteomes" id="UP000007259">
    <property type="component" value="Chromosome 30"/>
</dbReference>
<dbReference type="EMBL" id="FR799583">
    <property type="protein sequence ID" value="CBZ29352.1"/>
    <property type="molecule type" value="Genomic_DNA"/>
</dbReference>
<feature type="compositionally biased region" description="Polar residues" evidence="1">
    <location>
        <begin position="230"/>
        <end position="242"/>
    </location>
</feature>
<feature type="region of interest" description="Disordered" evidence="1">
    <location>
        <begin position="104"/>
        <end position="159"/>
    </location>
</feature>
<organism evidence="2 3">
    <name type="scientific">Leishmania mexicana (strain MHOM/GT/2001/U1103)</name>
    <dbReference type="NCBI Taxonomy" id="929439"/>
    <lineage>
        <taxon>Eukaryota</taxon>
        <taxon>Discoba</taxon>
        <taxon>Euglenozoa</taxon>
        <taxon>Kinetoplastea</taxon>
        <taxon>Metakinetoplastina</taxon>
        <taxon>Trypanosomatida</taxon>
        <taxon>Trypanosomatidae</taxon>
        <taxon>Leishmaniinae</taxon>
        <taxon>Leishmania</taxon>
    </lineage>
</organism>
<evidence type="ECO:0000256" key="1">
    <source>
        <dbReference type="SAM" id="MobiDB-lite"/>
    </source>
</evidence>
<feature type="compositionally biased region" description="Acidic residues" evidence="1">
    <location>
        <begin position="127"/>
        <end position="141"/>
    </location>
</feature>
<dbReference type="PhylomeDB" id="E9B291"/>
<dbReference type="RefSeq" id="XP_003877810.1">
    <property type="nucleotide sequence ID" value="XM_003877761.1"/>
</dbReference>
<dbReference type="OMA" id="QHMAQFL"/>
<sequence>MPPASNTPAREKEHLHRMFSAAANALADLYRESSNSYEAGYRDALLFVQRYLQSSSPVTERGLSPSSALPSICETVNAQHMAQFLQHTIATRRERMAAVRGIHSLRRRGRESEQGNHGIDDAGITGDDGDATENDDDDDGGEPCLTPRSSPALAREPPTGLTALTASGEVSTATPHFSPGALVMVNSTSPALSREMEHVIHTEHPVPVRLPYQPRRQRPRMERVHGHRSLGSTDGNPLSTQLRIGRRS</sequence>
<dbReference type="AlphaFoldDB" id="E9B291"/>
<proteinExistence type="predicted"/>
<evidence type="ECO:0000313" key="3">
    <source>
        <dbReference type="Proteomes" id="UP000007259"/>
    </source>
</evidence>
<evidence type="ECO:0000313" key="2">
    <source>
        <dbReference type="EMBL" id="CBZ29352.1"/>
    </source>
</evidence>
<feature type="region of interest" description="Disordered" evidence="1">
    <location>
        <begin position="203"/>
        <end position="248"/>
    </location>
</feature>
<accession>E9B291</accession>
<dbReference type="KEGG" id="lmi:LMXM_30_2910"/>
<feature type="compositionally biased region" description="Basic and acidic residues" evidence="1">
    <location>
        <begin position="110"/>
        <end position="120"/>
    </location>
</feature>
<dbReference type="VEuPathDB" id="TriTrypDB:LmxM.30.2910"/>
<protein>
    <submittedName>
        <fullName evidence="2">Uncharacterized protein</fullName>
    </submittedName>
</protein>
<reference evidence="2 3" key="1">
    <citation type="journal article" date="2011" name="Genome Res.">
        <title>Chromosome and gene copy number variation allow major structural change between species and strains of Leishmania.</title>
        <authorList>
            <person name="Rogers M.B."/>
            <person name="Hilley J.D."/>
            <person name="Dickens N.J."/>
            <person name="Wilkes J."/>
            <person name="Bates P.A."/>
            <person name="Depledge D.P."/>
            <person name="Harris D."/>
            <person name="Her Y."/>
            <person name="Herzyk P."/>
            <person name="Imamura H."/>
            <person name="Otto T.D."/>
            <person name="Sanders M."/>
            <person name="Seeger K."/>
            <person name="Dujardin J.C."/>
            <person name="Berriman M."/>
            <person name="Smith D.F."/>
            <person name="Hertz-Fowler C."/>
            <person name="Mottram J.C."/>
        </authorList>
    </citation>
    <scope>NUCLEOTIDE SEQUENCE [LARGE SCALE GENOMIC DNA]</scope>
    <source>
        <strain evidence="2 3">MHOM/GT/2001/U1103</strain>
    </source>
</reference>
<name>E9B291_LEIMU</name>